<accession>A0A8H3I5C7</accession>
<dbReference type="Pfam" id="PF25129">
    <property type="entry name" value="Pyr4-TMTC"/>
    <property type="match status" value="1"/>
</dbReference>
<comment type="subcellular location">
    <subcellularLocation>
        <location evidence="1">Membrane</location>
        <topology evidence="1">Multi-pass membrane protein</topology>
    </subcellularLocation>
</comment>
<proteinExistence type="inferred from homology"/>
<name>A0A8H3I5C7_9LECA</name>
<dbReference type="GO" id="GO:0016829">
    <property type="term" value="F:lyase activity"/>
    <property type="evidence" value="ECO:0007669"/>
    <property type="project" value="InterPro"/>
</dbReference>
<keyword evidence="3" id="KW-0812">Transmembrane</keyword>
<dbReference type="GO" id="GO:0016020">
    <property type="term" value="C:membrane"/>
    <property type="evidence" value="ECO:0007669"/>
    <property type="project" value="UniProtKB-SubCell"/>
</dbReference>
<sequence length="127" mass="14488">MRFFALEEWAAANAAYDADRPPYWHAKVVPDAFTALSGILWSASYIFMAKKGFKDQSYSMPIICLCLNVARETVFGFIYRPGLLNQVVFAQWMIADAFLVYTTVNYGKHQWKEHPMIANSLGLILIL</sequence>
<keyword evidence="4" id="KW-1133">Transmembrane helix</keyword>
<evidence type="ECO:0000256" key="5">
    <source>
        <dbReference type="ARBA" id="ARBA00023136"/>
    </source>
</evidence>
<evidence type="ECO:0000313" key="6">
    <source>
        <dbReference type="EMBL" id="CAF9903935.1"/>
    </source>
</evidence>
<dbReference type="OrthoDB" id="5294024at2759"/>
<comment type="similarity">
    <text evidence="2">Belongs to the paxB family.</text>
</comment>
<gene>
    <name evidence="6" type="ORF">HETSPECPRED_003242</name>
</gene>
<dbReference type="InterPro" id="IPR039020">
    <property type="entry name" value="PaxB-like"/>
</dbReference>
<organism evidence="6 7">
    <name type="scientific">Heterodermia speciosa</name>
    <dbReference type="NCBI Taxonomy" id="116794"/>
    <lineage>
        <taxon>Eukaryota</taxon>
        <taxon>Fungi</taxon>
        <taxon>Dikarya</taxon>
        <taxon>Ascomycota</taxon>
        <taxon>Pezizomycotina</taxon>
        <taxon>Lecanoromycetes</taxon>
        <taxon>OSLEUM clade</taxon>
        <taxon>Lecanoromycetidae</taxon>
        <taxon>Caliciales</taxon>
        <taxon>Physciaceae</taxon>
        <taxon>Heterodermia</taxon>
    </lineage>
</organism>
<evidence type="ECO:0000313" key="7">
    <source>
        <dbReference type="Proteomes" id="UP000664521"/>
    </source>
</evidence>
<dbReference type="Proteomes" id="UP000664521">
    <property type="component" value="Unassembled WGS sequence"/>
</dbReference>
<evidence type="ECO:0000256" key="4">
    <source>
        <dbReference type="ARBA" id="ARBA00022989"/>
    </source>
</evidence>
<protein>
    <submittedName>
        <fullName evidence="6">Uncharacterized protein</fullName>
    </submittedName>
</protein>
<evidence type="ECO:0000256" key="1">
    <source>
        <dbReference type="ARBA" id="ARBA00004141"/>
    </source>
</evidence>
<keyword evidence="5" id="KW-0472">Membrane</keyword>
<dbReference type="PANTHER" id="PTHR42038">
    <property type="match status" value="1"/>
</dbReference>
<comment type="caution">
    <text evidence="6">The sequence shown here is derived from an EMBL/GenBank/DDBJ whole genome shotgun (WGS) entry which is preliminary data.</text>
</comment>
<keyword evidence="7" id="KW-1185">Reference proteome</keyword>
<evidence type="ECO:0000256" key="2">
    <source>
        <dbReference type="ARBA" id="ARBA00006757"/>
    </source>
</evidence>
<dbReference type="PANTHER" id="PTHR42038:SF2">
    <property type="entry name" value="TERPENE CYCLASE AUSL"/>
    <property type="match status" value="1"/>
</dbReference>
<dbReference type="EMBL" id="CAJPDS010000002">
    <property type="protein sequence ID" value="CAF9903935.1"/>
    <property type="molecule type" value="Genomic_DNA"/>
</dbReference>
<evidence type="ECO:0000256" key="3">
    <source>
        <dbReference type="ARBA" id="ARBA00022692"/>
    </source>
</evidence>
<reference evidence="6" key="1">
    <citation type="submission" date="2021-03" db="EMBL/GenBank/DDBJ databases">
        <authorList>
            <person name="Tagirdzhanova G."/>
        </authorList>
    </citation>
    <scope>NUCLEOTIDE SEQUENCE</scope>
</reference>
<dbReference type="AlphaFoldDB" id="A0A8H3I5C7"/>